<reference evidence="1 2" key="1">
    <citation type="submission" date="2020-12" db="EMBL/GenBank/DDBJ databases">
        <title>Complete genome sequence of Mycobacterium heckeshornense JCM 15655T, closely related to a pathogenic non-tuberculous mycobacterial species Mycobacterium xenopi.</title>
        <authorList>
            <person name="Yoshida M."/>
            <person name="Fukano H."/>
            <person name="Asakura T."/>
            <person name="Suzuki M."/>
            <person name="Hoshino Y."/>
        </authorList>
    </citation>
    <scope>NUCLEOTIDE SEQUENCE [LARGE SCALE GENOMIC DNA]</scope>
    <source>
        <strain evidence="1 2">JCM 15655</strain>
    </source>
</reference>
<evidence type="ECO:0000313" key="1">
    <source>
        <dbReference type="EMBL" id="BCO33929.1"/>
    </source>
</evidence>
<dbReference type="AlphaFoldDB" id="A0A2I3ES42"/>
<dbReference type="RefSeq" id="WP_048891500.1">
    <property type="nucleotide sequence ID" value="NZ_AP024310.1"/>
</dbReference>
<gene>
    <name evidence="1" type="ORF">MHEC_03620</name>
</gene>
<evidence type="ECO:0000313" key="2">
    <source>
        <dbReference type="Proteomes" id="UP000595446"/>
    </source>
</evidence>
<sequence length="193" mass="19855">MLSACRSPTSVLPRSAGRDTTGLLFAREVAIPAMSVAAIVGSADIRIPIGLPGHRALIWLSLLVAVALVTRRRDTVIAVGAACTAATVMLHAGPSPSVRYLAAAAMLYAVAGAPAVQRRPWLVVIAAAPIHLVAMADPVAAVIRGGHLAGILSVGMGEKLQWHLVFGLAAGLLGWGLARGIGRLPRFGEVGKE</sequence>
<protein>
    <submittedName>
        <fullName evidence="1">Uncharacterized protein</fullName>
    </submittedName>
</protein>
<dbReference type="Proteomes" id="UP000595446">
    <property type="component" value="Chromosome"/>
</dbReference>
<keyword evidence="2" id="KW-1185">Reference proteome</keyword>
<dbReference type="STRING" id="110505.ACT16_11040"/>
<name>A0A2I3ES42_9MYCO</name>
<proteinExistence type="predicted"/>
<accession>A0A2I3ES42</accession>
<dbReference type="EMBL" id="AP024237">
    <property type="protein sequence ID" value="BCO33929.1"/>
    <property type="molecule type" value="Genomic_DNA"/>
</dbReference>
<organism evidence="1 2">
    <name type="scientific">Mycobacterium heckeshornense</name>
    <dbReference type="NCBI Taxonomy" id="110505"/>
    <lineage>
        <taxon>Bacteria</taxon>
        <taxon>Bacillati</taxon>
        <taxon>Actinomycetota</taxon>
        <taxon>Actinomycetes</taxon>
        <taxon>Mycobacteriales</taxon>
        <taxon>Mycobacteriaceae</taxon>
        <taxon>Mycobacterium</taxon>
    </lineage>
</organism>